<dbReference type="InterPro" id="IPR000792">
    <property type="entry name" value="Tscrpt_reg_LuxR_C"/>
</dbReference>
<evidence type="ECO:0000256" key="1">
    <source>
        <dbReference type="ARBA" id="ARBA00023015"/>
    </source>
</evidence>
<dbReference type="EMBL" id="QBKA01000002">
    <property type="protein sequence ID" value="RDC60296.1"/>
    <property type="molecule type" value="Genomic_DNA"/>
</dbReference>
<dbReference type="AlphaFoldDB" id="A0A369QAP6"/>
<dbReference type="PANTHER" id="PTHR44688">
    <property type="entry name" value="DNA-BINDING TRANSCRIPTIONAL ACTIVATOR DEVR_DOSR"/>
    <property type="match status" value="1"/>
</dbReference>
<gene>
    <name evidence="6" type="ORF">HME9302_01497</name>
</gene>
<keyword evidence="4" id="KW-0472">Membrane</keyword>
<accession>A0A369QAP6</accession>
<evidence type="ECO:0000256" key="2">
    <source>
        <dbReference type="ARBA" id="ARBA00023125"/>
    </source>
</evidence>
<dbReference type="Pfam" id="PF00196">
    <property type="entry name" value="GerE"/>
    <property type="match status" value="1"/>
</dbReference>
<name>A0A369QAP6_9SPHN</name>
<dbReference type="PROSITE" id="PS50043">
    <property type="entry name" value="HTH_LUXR_2"/>
    <property type="match status" value="1"/>
</dbReference>
<keyword evidence="7" id="KW-1185">Reference proteome</keyword>
<dbReference type="InterPro" id="IPR016032">
    <property type="entry name" value="Sig_transdc_resp-reg_C-effctor"/>
</dbReference>
<protein>
    <recommendedName>
        <fullName evidence="5">HTH luxR-type domain-containing protein</fullName>
    </recommendedName>
</protein>
<dbReference type="Proteomes" id="UP000253727">
    <property type="component" value="Unassembled WGS sequence"/>
</dbReference>
<evidence type="ECO:0000259" key="5">
    <source>
        <dbReference type="PROSITE" id="PS50043"/>
    </source>
</evidence>
<organism evidence="6 7">
    <name type="scientific">Alteripontixanthobacter maritimus</name>
    <dbReference type="NCBI Taxonomy" id="2161824"/>
    <lineage>
        <taxon>Bacteria</taxon>
        <taxon>Pseudomonadati</taxon>
        <taxon>Pseudomonadota</taxon>
        <taxon>Alphaproteobacteria</taxon>
        <taxon>Sphingomonadales</taxon>
        <taxon>Erythrobacteraceae</taxon>
        <taxon>Alteripontixanthobacter</taxon>
    </lineage>
</organism>
<dbReference type="SUPFAM" id="SSF46894">
    <property type="entry name" value="C-terminal effector domain of the bipartite response regulators"/>
    <property type="match status" value="1"/>
</dbReference>
<dbReference type="InterPro" id="IPR036388">
    <property type="entry name" value="WH-like_DNA-bd_sf"/>
</dbReference>
<keyword evidence="1" id="KW-0805">Transcription regulation</keyword>
<evidence type="ECO:0000313" key="7">
    <source>
        <dbReference type="Proteomes" id="UP000253727"/>
    </source>
</evidence>
<keyword evidence="4" id="KW-1133">Transmembrane helix</keyword>
<dbReference type="Gene3D" id="1.10.10.10">
    <property type="entry name" value="Winged helix-like DNA-binding domain superfamily/Winged helix DNA-binding domain"/>
    <property type="match status" value="1"/>
</dbReference>
<keyword evidence="2" id="KW-0238">DNA-binding</keyword>
<feature type="transmembrane region" description="Helical" evidence="4">
    <location>
        <begin position="142"/>
        <end position="166"/>
    </location>
</feature>
<evidence type="ECO:0000313" key="6">
    <source>
        <dbReference type="EMBL" id="RDC60296.1"/>
    </source>
</evidence>
<feature type="domain" description="HTH luxR-type" evidence="5">
    <location>
        <begin position="11"/>
        <end position="76"/>
    </location>
</feature>
<dbReference type="GO" id="GO:0003677">
    <property type="term" value="F:DNA binding"/>
    <property type="evidence" value="ECO:0007669"/>
    <property type="project" value="UniProtKB-KW"/>
</dbReference>
<evidence type="ECO:0000256" key="4">
    <source>
        <dbReference type="SAM" id="Phobius"/>
    </source>
</evidence>
<comment type="caution">
    <text evidence="6">The sequence shown here is derived from an EMBL/GenBank/DDBJ whole genome shotgun (WGS) entry which is preliminary data.</text>
</comment>
<keyword evidence="3" id="KW-0804">Transcription</keyword>
<sequence length="175" mass="19734">MLFEWGNMIEDKTEFSSITEKQREVMSLLVEFKTSKEIARLLSISPHTVDQRINFVRKKLNVSSRSEAASKYRRLSEVYDKPIYEDSDVPKPDILAKVNVQDEAEKLLIVKHPEPSGLDGVADQKQFNRIGPRVFVGKFGTLARIVAILLIGLTLMVIGVLGLAVFQQLSQIFAT</sequence>
<dbReference type="GO" id="GO:0006355">
    <property type="term" value="P:regulation of DNA-templated transcription"/>
    <property type="evidence" value="ECO:0007669"/>
    <property type="project" value="InterPro"/>
</dbReference>
<reference evidence="6 7" key="1">
    <citation type="submission" date="2018-04" db="EMBL/GenBank/DDBJ databases">
        <title>Altererythrobacter sp. HME9302 genome sequencing and assembly.</title>
        <authorList>
            <person name="Kang H."/>
            <person name="Kim H."/>
            <person name="Joh K."/>
        </authorList>
    </citation>
    <scope>NUCLEOTIDE SEQUENCE [LARGE SCALE GENOMIC DNA]</scope>
    <source>
        <strain evidence="6 7">HME9302</strain>
    </source>
</reference>
<evidence type="ECO:0000256" key="3">
    <source>
        <dbReference type="ARBA" id="ARBA00023163"/>
    </source>
</evidence>
<proteinExistence type="predicted"/>
<keyword evidence="4" id="KW-0812">Transmembrane</keyword>
<dbReference type="CDD" id="cd06170">
    <property type="entry name" value="LuxR_C_like"/>
    <property type="match status" value="1"/>
</dbReference>
<dbReference type="PANTHER" id="PTHR44688:SF16">
    <property type="entry name" value="DNA-BINDING TRANSCRIPTIONAL ACTIVATOR DEVR_DOSR"/>
    <property type="match status" value="1"/>
</dbReference>
<dbReference type="SMART" id="SM00421">
    <property type="entry name" value="HTH_LUXR"/>
    <property type="match status" value="1"/>
</dbReference>